<keyword evidence="7" id="KW-1185">Reference proteome</keyword>
<dbReference type="Gene3D" id="2.40.10.340">
    <property type="entry name" value="Rod shape-determining protein MreC, domain 1"/>
    <property type="match status" value="1"/>
</dbReference>
<dbReference type="InterPro" id="IPR042175">
    <property type="entry name" value="Cell/Rod_MreC_2"/>
</dbReference>
<dbReference type="EMBL" id="VDLX02000008">
    <property type="protein sequence ID" value="KAB8193183.1"/>
    <property type="molecule type" value="Genomic_DNA"/>
</dbReference>
<evidence type="ECO:0000256" key="3">
    <source>
        <dbReference type="ARBA" id="ARBA00022960"/>
    </source>
</evidence>
<comment type="caution">
    <text evidence="6">The sequence shown here is derived from an EMBL/GenBank/DDBJ whole genome shotgun (WGS) entry which is preliminary data.</text>
</comment>
<reference evidence="6 7" key="1">
    <citation type="submission" date="2019-10" db="EMBL/GenBank/DDBJ databases">
        <title>Nonomuraea sp. nov., isolated from Phyllanthus amarus.</title>
        <authorList>
            <person name="Klykleung N."/>
            <person name="Tanasupawat S."/>
        </authorList>
    </citation>
    <scope>NUCLEOTIDE SEQUENCE [LARGE SCALE GENOMIC DNA]</scope>
    <source>
        <strain evidence="6 7">PA1-10</strain>
    </source>
</reference>
<accession>A0A5C4WCF1</accession>
<evidence type="ECO:0000313" key="7">
    <source>
        <dbReference type="Proteomes" id="UP000312512"/>
    </source>
</evidence>
<protein>
    <recommendedName>
        <fullName evidence="2">Cell shape-determining protein MreC</fullName>
    </recommendedName>
    <alternativeName>
        <fullName evidence="4">Cell shape protein MreC</fullName>
    </alternativeName>
</protein>
<evidence type="ECO:0000256" key="2">
    <source>
        <dbReference type="ARBA" id="ARBA00013855"/>
    </source>
</evidence>
<evidence type="ECO:0000259" key="5">
    <source>
        <dbReference type="Pfam" id="PF04085"/>
    </source>
</evidence>
<dbReference type="Pfam" id="PF04085">
    <property type="entry name" value="MreC"/>
    <property type="match status" value="1"/>
</dbReference>
<gene>
    <name evidence="6" type="ORF">FH608_023050</name>
</gene>
<proteinExistence type="inferred from homology"/>
<dbReference type="GO" id="GO:0005886">
    <property type="term" value="C:plasma membrane"/>
    <property type="evidence" value="ECO:0007669"/>
    <property type="project" value="TreeGrafter"/>
</dbReference>
<evidence type="ECO:0000256" key="1">
    <source>
        <dbReference type="ARBA" id="ARBA00009369"/>
    </source>
</evidence>
<evidence type="ECO:0000256" key="4">
    <source>
        <dbReference type="ARBA" id="ARBA00032089"/>
    </source>
</evidence>
<dbReference type="PANTHER" id="PTHR34138:SF1">
    <property type="entry name" value="CELL SHAPE-DETERMINING PROTEIN MREC"/>
    <property type="match status" value="1"/>
</dbReference>
<dbReference type="PANTHER" id="PTHR34138">
    <property type="entry name" value="CELL SHAPE-DETERMINING PROTEIN MREC"/>
    <property type="match status" value="1"/>
</dbReference>
<comment type="similarity">
    <text evidence="1">Belongs to the MreC family.</text>
</comment>
<dbReference type="GO" id="GO:0008360">
    <property type="term" value="P:regulation of cell shape"/>
    <property type="evidence" value="ECO:0007669"/>
    <property type="project" value="UniProtKB-KW"/>
</dbReference>
<dbReference type="InterPro" id="IPR055342">
    <property type="entry name" value="MreC_beta-barrel_core"/>
</dbReference>
<keyword evidence="3" id="KW-0133">Cell shape</keyword>
<dbReference type="OrthoDB" id="5196068at2"/>
<dbReference type="InterPro" id="IPR007221">
    <property type="entry name" value="MreC"/>
</dbReference>
<dbReference type="AlphaFoldDB" id="A0A5C4WCF1"/>
<name>A0A5C4WCF1_9ACTN</name>
<sequence length="261" mass="25848">MVPAVRRAFVLLVLASGVLLVVVDRTVTPLAPVRMAGSAVYGTLQNTIGAVSRSVGGWIGGSAGGERRVRELEAENARLRAALLVAERSATASGGAAAVGVAAVGVAAHVVGFGRGRQVSIDAGADAGVVRDVTVLNADGLVGKVTWAGPSTATVSLVTGAGSSVGARMAGSGELGLVTGVPGDGTLRLSLFDPNAPLKVGDRVVTLGSEGGRPYVAGVPIGTVAAIEQAPGAATRTALVRPAARLSALDLVTVILPEPDR</sequence>
<evidence type="ECO:0000313" key="6">
    <source>
        <dbReference type="EMBL" id="KAB8193183.1"/>
    </source>
</evidence>
<organism evidence="6 7">
    <name type="scientific">Nonomuraea phyllanthi</name>
    <dbReference type="NCBI Taxonomy" id="2219224"/>
    <lineage>
        <taxon>Bacteria</taxon>
        <taxon>Bacillati</taxon>
        <taxon>Actinomycetota</taxon>
        <taxon>Actinomycetes</taxon>
        <taxon>Streptosporangiales</taxon>
        <taxon>Streptosporangiaceae</taxon>
        <taxon>Nonomuraea</taxon>
    </lineage>
</organism>
<feature type="domain" description="Rod shape-determining protein MreC beta-barrel core" evidence="5">
    <location>
        <begin position="117"/>
        <end position="255"/>
    </location>
</feature>
<dbReference type="Proteomes" id="UP000312512">
    <property type="component" value="Unassembled WGS sequence"/>
</dbReference>
<dbReference type="Gene3D" id="2.40.10.350">
    <property type="entry name" value="Rod shape-determining protein MreC, domain 2"/>
    <property type="match status" value="1"/>
</dbReference>
<dbReference type="InterPro" id="IPR042177">
    <property type="entry name" value="Cell/Rod_1"/>
</dbReference>